<protein>
    <submittedName>
        <fullName evidence="2">Uncharacterized protein</fullName>
    </submittedName>
</protein>
<feature type="region of interest" description="Disordered" evidence="1">
    <location>
        <begin position="287"/>
        <end position="334"/>
    </location>
</feature>
<evidence type="ECO:0000256" key="1">
    <source>
        <dbReference type="SAM" id="MobiDB-lite"/>
    </source>
</evidence>
<feature type="region of interest" description="Disordered" evidence="1">
    <location>
        <begin position="459"/>
        <end position="581"/>
    </location>
</feature>
<feature type="region of interest" description="Disordered" evidence="1">
    <location>
        <begin position="673"/>
        <end position="717"/>
    </location>
</feature>
<feature type="region of interest" description="Disordered" evidence="1">
    <location>
        <begin position="370"/>
        <end position="399"/>
    </location>
</feature>
<reference evidence="2" key="1">
    <citation type="submission" date="2022-07" db="EMBL/GenBank/DDBJ databases">
        <title>Fungi with potential for degradation of polypropylene.</title>
        <authorList>
            <person name="Gostincar C."/>
        </authorList>
    </citation>
    <scope>NUCLEOTIDE SEQUENCE</scope>
    <source>
        <strain evidence="2">EXF-13308</strain>
    </source>
</reference>
<feature type="compositionally biased region" description="Pro residues" evidence="1">
    <location>
        <begin position="380"/>
        <end position="391"/>
    </location>
</feature>
<evidence type="ECO:0000313" key="3">
    <source>
        <dbReference type="Proteomes" id="UP001174694"/>
    </source>
</evidence>
<feature type="compositionally biased region" description="Polar residues" evidence="1">
    <location>
        <begin position="572"/>
        <end position="581"/>
    </location>
</feature>
<feature type="region of interest" description="Disordered" evidence="1">
    <location>
        <begin position="1"/>
        <end position="32"/>
    </location>
</feature>
<feature type="compositionally biased region" description="Polar residues" evidence="1">
    <location>
        <begin position="684"/>
        <end position="693"/>
    </location>
</feature>
<keyword evidence="3" id="KW-1185">Reference proteome</keyword>
<dbReference type="Proteomes" id="UP001174694">
    <property type="component" value="Unassembled WGS sequence"/>
</dbReference>
<dbReference type="AlphaFoldDB" id="A0AA38VY86"/>
<sequence length="844" mass="90375">MESGQIPGSSGGRPRTAPSVMGETGAATTSEQHPEILYRAADVGAGNQFSTAELRHAGFIVPSTQETNEIGNSNTGIGTWSNQQHPAVSNEHQAGHIATLNQHGYNPGYFGNLGNQHQPAVAAEHYGGHIVTFNQDPNNLGYVGDLGSQQQPAVPAEHYAGQLVTFNQQGNNPGLFGEFGSQQQPAIPAEHYGENIASNQQGNNPGYFGHLGNQQQPAIPTEHYTGEHVASNQQVNNPGHFGDLSSQQRLTVPIERYAGERVASNLQSNEAGTSTEKQQAVVTIEKQAGENVGSNQKGSSPGDGRASAGKQRPAIATAHQVGKSPTSGQKLAGSIDPALHPAKQAAEEEAASSKLTPKHVTFVDSTVTYPESSNLSAGAPPAPMASPPPPSGFGNHTQWQPVDAKTTRCDFCNNCNDGVMQKCMSCAKVVCKECLAKGEPVDGVHPTGNIQFDWTVTGKEKTARTRSRKGKNARTNFGTTEKNASIVSVSDDEVQEFLPKRVLEQADDPDDEDYIPPSASSERHGKRKRSIGDDRHSTPAPVKSSEKPSVKASAKGSNKRSAKGSVKAPTDQAISRSPNVTSFAEGGGNAYVPAQTSEAHSTMAFRGVIEDAGVAKKPRYNEAHNYPRGDAPGSELARTPRYKNSAPTPLISVPPPGASLGYSGQSVPAHGYSAPSPAGFQQYPAHSQFSSNVHPLSGPHGGPGLPTGPTIQDQHESLASDPTIGLVRENLPILPPFDTVEDVAAQESIVGRQRDFELLGMQYDQEIFALEYVRYSWMKDGDVLRRRLDADDIEGLDLLHLKIKSLFHRLPQNNIVTRWFYDMRTHIDNKSRARGPLTDDDYTI</sequence>
<accession>A0AA38VY86</accession>
<name>A0AA38VY86_9PEZI</name>
<evidence type="ECO:0000313" key="2">
    <source>
        <dbReference type="EMBL" id="KAJ9157643.1"/>
    </source>
</evidence>
<proteinExistence type="predicted"/>
<organism evidence="2 3">
    <name type="scientific">Pleurostoma richardsiae</name>
    <dbReference type="NCBI Taxonomy" id="41990"/>
    <lineage>
        <taxon>Eukaryota</taxon>
        <taxon>Fungi</taxon>
        <taxon>Dikarya</taxon>
        <taxon>Ascomycota</taxon>
        <taxon>Pezizomycotina</taxon>
        <taxon>Sordariomycetes</taxon>
        <taxon>Sordariomycetidae</taxon>
        <taxon>Calosphaeriales</taxon>
        <taxon>Pleurostomataceae</taxon>
        <taxon>Pleurostoma</taxon>
    </lineage>
</organism>
<feature type="compositionally biased region" description="Polar residues" evidence="1">
    <location>
        <begin position="473"/>
        <end position="488"/>
    </location>
</feature>
<gene>
    <name evidence="2" type="ORF">NKR23_g160</name>
</gene>
<dbReference type="EMBL" id="JANBVO010000001">
    <property type="protein sequence ID" value="KAJ9157643.1"/>
    <property type="molecule type" value="Genomic_DNA"/>
</dbReference>
<comment type="caution">
    <text evidence="2">The sequence shown here is derived from an EMBL/GenBank/DDBJ whole genome shotgun (WGS) entry which is preliminary data.</text>
</comment>
<feature type="compositionally biased region" description="Acidic residues" evidence="1">
    <location>
        <begin position="505"/>
        <end position="514"/>
    </location>
</feature>